<name>A0ACD0NLW6_9BASI</name>
<evidence type="ECO:0000313" key="2">
    <source>
        <dbReference type="Proteomes" id="UP000245626"/>
    </source>
</evidence>
<organism evidence="1 2">
    <name type="scientific">Violaceomyces palustris</name>
    <dbReference type="NCBI Taxonomy" id="1673888"/>
    <lineage>
        <taxon>Eukaryota</taxon>
        <taxon>Fungi</taxon>
        <taxon>Dikarya</taxon>
        <taxon>Basidiomycota</taxon>
        <taxon>Ustilaginomycotina</taxon>
        <taxon>Ustilaginomycetes</taxon>
        <taxon>Violaceomycetales</taxon>
        <taxon>Violaceomycetaceae</taxon>
        <taxon>Violaceomyces</taxon>
    </lineage>
</organism>
<accession>A0ACD0NLW6</accession>
<evidence type="ECO:0000313" key="1">
    <source>
        <dbReference type="EMBL" id="PWN46796.1"/>
    </source>
</evidence>
<sequence>MKVTDEGAGGVVEEANSIRPCAPFLDVYSKEEKLVEVKKKPSSSSSIQLLTRRYSTITEASDCTRGTPIDSDSESQEEDGRCLGGRRKRRGSIQSSQQKEPDDGMERDQDVGGNPMGKQERREVSAIVKGFKEDDLRCKLKTLLETYEKGIQFKGWDHSSSRGEQQGGCCSSCGAGDGKQVIRESKTNRNFLPTSTNIKARSMEVKPISSRALTSKRIKALEEFEERIQELEARVEEVYSDFEAERIDREDERYRLSHVEKEIEKLTKRRPVKVERRSEGKGKGSREKETIQHHERSQEYEGNEAKEENEADVRLSPKSLGPRKDPSFGLEGCEKSKESKEEKQNQEPEVDQSPVGREKEGVASYGSIGMDGKGEGPKKTWDQVQEEGWGHDQGRKKMYETEATVAKGRRIFETDESELVRSTNEGDDPFAHESGLVDGGGREFHFTSLRILGASSRMKTSSSFTSRQEDLPNKQRGGTRIRFEDLREDDQEGKGKRYLTRVGTDLEFDEDLSKTGQKRREGYQESHSKRYRAESIGGRADDPQDEREREIPSGWGRFRGNQGVVGGLMGRISKKNEEDRTHHPHPRSFRSHHHHHQPYQGKYKVHRNQWKYNNDHQHRNRYDGCSFEDQDPLH</sequence>
<dbReference type="EMBL" id="KZ820701">
    <property type="protein sequence ID" value="PWN46796.1"/>
    <property type="molecule type" value="Genomic_DNA"/>
</dbReference>
<gene>
    <name evidence="1" type="ORF">IE53DRAFT_391036</name>
</gene>
<protein>
    <submittedName>
        <fullName evidence="1">Uncharacterized protein</fullName>
    </submittedName>
</protein>
<dbReference type="Proteomes" id="UP000245626">
    <property type="component" value="Unassembled WGS sequence"/>
</dbReference>
<keyword evidence="2" id="KW-1185">Reference proteome</keyword>
<reference evidence="1 2" key="1">
    <citation type="journal article" date="2018" name="Mol. Biol. Evol.">
        <title>Broad Genomic Sampling Reveals a Smut Pathogenic Ancestry of the Fungal Clade Ustilaginomycotina.</title>
        <authorList>
            <person name="Kijpornyongpan T."/>
            <person name="Mondo S.J."/>
            <person name="Barry K."/>
            <person name="Sandor L."/>
            <person name="Lee J."/>
            <person name="Lipzen A."/>
            <person name="Pangilinan J."/>
            <person name="LaButti K."/>
            <person name="Hainaut M."/>
            <person name="Henrissat B."/>
            <person name="Grigoriev I.V."/>
            <person name="Spatafora J.W."/>
            <person name="Aime M.C."/>
        </authorList>
    </citation>
    <scope>NUCLEOTIDE SEQUENCE [LARGE SCALE GENOMIC DNA]</scope>
    <source>
        <strain evidence="1 2">SA 807</strain>
    </source>
</reference>
<proteinExistence type="predicted"/>